<evidence type="ECO:0000256" key="1">
    <source>
        <dbReference type="SAM" id="MobiDB-lite"/>
    </source>
</evidence>
<gene>
    <name evidence="2" type="ORF">DW016_15920</name>
</gene>
<keyword evidence="3" id="KW-1185">Reference proteome</keyword>
<proteinExistence type="predicted"/>
<organism evidence="2 3">
    <name type="scientific">Sellimonas intestinalis</name>
    <dbReference type="NCBI Taxonomy" id="1653434"/>
    <lineage>
        <taxon>Bacteria</taxon>
        <taxon>Bacillati</taxon>
        <taxon>Bacillota</taxon>
        <taxon>Clostridia</taxon>
        <taxon>Lachnospirales</taxon>
        <taxon>Lachnospiraceae</taxon>
        <taxon>Sellimonas</taxon>
    </lineage>
</organism>
<sequence>MEICRRILEWIRKPRRKEMTKKQEEESACERVPDESEGKPDQEQELVEEIESFNDALSEIGKTAQEATDSWDQFHRVWEQAIEAVAKKLAEKFAKIEREETNNWRKLHGKPMRRRGGWHGRI</sequence>
<comment type="caution">
    <text evidence="2">The sequence shown here is derived from an EMBL/GenBank/DDBJ whole genome shotgun (WGS) entry which is preliminary data.</text>
</comment>
<dbReference type="AlphaFoldDB" id="A0A3E3JXZ6"/>
<protein>
    <submittedName>
        <fullName evidence="2">Uncharacterized protein</fullName>
    </submittedName>
</protein>
<name>A0A3E3JXZ6_9FIRM</name>
<dbReference type="Proteomes" id="UP000261080">
    <property type="component" value="Unassembled WGS sequence"/>
</dbReference>
<feature type="region of interest" description="Disordered" evidence="1">
    <location>
        <begin position="17"/>
        <end position="45"/>
    </location>
</feature>
<accession>A0A3E3JXZ6</accession>
<feature type="compositionally biased region" description="Basic and acidic residues" evidence="1">
    <location>
        <begin position="20"/>
        <end position="42"/>
    </location>
</feature>
<evidence type="ECO:0000313" key="3">
    <source>
        <dbReference type="Proteomes" id="UP000261080"/>
    </source>
</evidence>
<dbReference type="EMBL" id="QVLX01000023">
    <property type="protein sequence ID" value="RGE84243.1"/>
    <property type="molecule type" value="Genomic_DNA"/>
</dbReference>
<reference evidence="2 3" key="1">
    <citation type="submission" date="2018-08" db="EMBL/GenBank/DDBJ databases">
        <title>A genome reference for cultivated species of the human gut microbiota.</title>
        <authorList>
            <person name="Zou Y."/>
            <person name="Xue W."/>
            <person name="Luo G."/>
        </authorList>
    </citation>
    <scope>NUCLEOTIDE SEQUENCE [LARGE SCALE GENOMIC DNA]</scope>
    <source>
        <strain evidence="2 3">AF37-2AT</strain>
    </source>
</reference>
<evidence type="ECO:0000313" key="2">
    <source>
        <dbReference type="EMBL" id="RGE84243.1"/>
    </source>
</evidence>